<reference evidence="2 3" key="1">
    <citation type="submission" date="2014-02" db="EMBL/GenBank/DDBJ databases">
        <title>The small core and large imbalanced accessory genome model reveals a collaborative survival strategy of Sorangium cellulosum strains in nature.</title>
        <authorList>
            <person name="Han K."/>
            <person name="Peng R."/>
            <person name="Blom J."/>
            <person name="Li Y.-Z."/>
        </authorList>
    </citation>
    <scope>NUCLEOTIDE SEQUENCE [LARGE SCALE GENOMIC DNA]</scope>
    <source>
        <strain evidence="2 3">So0157-25</strain>
    </source>
</reference>
<gene>
    <name evidence="2" type="ORF">BE08_09195</name>
</gene>
<dbReference type="EMBL" id="JELY01001033">
    <property type="protein sequence ID" value="KYF57145.1"/>
    <property type="molecule type" value="Genomic_DNA"/>
</dbReference>
<protein>
    <recommendedName>
        <fullName evidence="1">PPM-type phosphatase domain-containing protein</fullName>
    </recommendedName>
</protein>
<organism evidence="2 3">
    <name type="scientific">Sorangium cellulosum</name>
    <name type="common">Polyangium cellulosum</name>
    <dbReference type="NCBI Taxonomy" id="56"/>
    <lineage>
        <taxon>Bacteria</taxon>
        <taxon>Pseudomonadati</taxon>
        <taxon>Myxococcota</taxon>
        <taxon>Polyangia</taxon>
        <taxon>Polyangiales</taxon>
        <taxon>Polyangiaceae</taxon>
        <taxon>Sorangium</taxon>
    </lineage>
</organism>
<proteinExistence type="predicted"/>
<dbReference type="Proteomes" id="UP000075420">
    <property type="component" value="Unassembled WGS sequence"/>
</dbReference>
<dbReference type="InterPro" id="IPR036457">
    <property type="entry name" value="PPM-type-like_dom_sf"/>
</dbReference>
<dbReference type="Gene3D" id="3.60.40.10">
    <property type="entry name" value="PPM-type phosphatase domain"/>
    <property type="match status" value="1"/>
</dbReference>
<dbReference type="AlphaFoldDB" id="A0A150PN64"/>
<evidence type="ECO:0000313" key="3">
    <source>
        <dbReference type="Proteomes" id="UP000075420"/>
    </source>
</evidence>
<feature type="domain" description="PPM-type phosphatase" evidence="1">
    <location>
        <begin position="25"/>
        <end position="153"/>
    </location>
</feature>
<dbReference type="SUPFAM" id="SSF81606">
    <property type="entry name" value="PP2C-like"/>
    <property type="match status" value="1"/>
</dbReference>
<dbReference type="Pfam" id="PF13672">
    <property type="entry name" value="PP2C_2"/>
    <property type="match status" value="1"/>
</dbReference>
<dbReference type="InterPro" id="IPR001932">
    <property type="entry name" value="PPM-type_phosphatase-like_dom"/>
</dbReference>
<name>A0A150PN64_SORCE</name>
<evidence type="ECO:0000259" key="1">
    <source>
        <dbReference type="Pfam" id="PF13672"/>
    </source>
</evidence>
<accession>A0A150PN64</accession>
<evidence type="ECO:0000313" key="2">
    <source>
        <dbReference type="EMBL" id="KYF57145.1"/>
    </source>
</evidence>
<comment type="caution">
    <text evidence="2">The sequence shown here is derived from an EMBL/GenBank/DDBJ whole genome shotgun (WGS) entry which is preliminary data.</text>
</comment>
<sequence length="287" mass="30161">MPRDVAFLADMGGGSAFEVAGGTVTGTDHVAAGRPNQDAYAFRAEGRCLVAVVCDGCGSGARSEVGAALGARIVTEQVLGALGRGGDVASPETWEEARRGALAPLRAVAAGMGGGLAEVVSTYFLFTVVGLAIAGDTACVFSLGDGLIALGDEVLRLGPFPRDEPPYLAYGLLDRPPGGEAPRFTVHRAFPSSALRSALLGTDGAVDLLESSSRQIPGGGGEVGPLSRFWEDDRYFRNPDAVRRRLALINRSVARPVWKEERMDREGGLLHDDTTVVVVRRAQRARD</sequence>